<organism evidence="2 3">
    <name type="scientific">Rousettus aegyptiacus</name>
    <name type="common">Egyptian fruit bat</name>
    <name type="synonym">Pteropus aegyptiacus</name>
    <dbReference type="NCBI Taxonomy" id="9407"/>
    <lineage>
        <taxon>Eukaryota</taxon>
        <taxon>Metazoa</taxon>
        <taxon>Chordata</taxon>
        <taxon>Craniata</taxon>
        <taxon>Vertebrata</taxon>
        <taxon>Euteleostomi</taxon>
        <taxon>Mammalia</taxon>
        <taxon>Eutheria</taxon>
        <taxon>Laurasiatheria</taxon>
        <taxon>Chiroptera</taxon>
        <taxon>Yinpterochiroptera</taxon>
        <taxon>Pteropodoidea</taxon>
        <taxon>Pteropodidae</taxon>
        <taxon>Rousettinae</taxon>
        <taxon>Rousettus</taxon>
    </lineage>
</organism>
<comment type="caution">
    <text evidence="2">The sequence shown here is derived from an EMBL/GenBank/DDBJ whole genome shotgun (WGS) entry which is preliminary data.</text>
</comment>
<feature type="region of interest" description="Disordered" evidence="1">
    <location>
        <begin position="37"/>
        <end position="122"/>
    </location>
</feature>
<dbReference type="AlphaFoldDB" id="A0A7J8HRG9"/>
<name>A0A7J8HRG9_ROUAE</name>
<keyword evidence="3" id="KW-1185">Reference proteome</keyword>
<accession>A0A7J8HRG9</accession>
<dbReference type="EMBL" id="JACASE010000004">
    <property type="protein sequence ID" value="KAF6474954.1"/>
    <property type="molecule type" value="Genomic_DNA"/>
</dbReference>
<feature type="compositionally biased region" description="Low complexity" evidence="1">
    <location>
        <begin position="91"/>
        <end position="107"/>
    </location>
</feature>
<sequence length="203" mass="21450">MSRGQLGSRDRPLPTFMWVNEVTAQITYPAWKMDPPAPSPASLLSPNGGARPGCETADGAPTCPEGPPLVPAQTSSPLAPPAAACLRENGPRSPGRSPPGAGQGPAAVRSPPSLPHRGTWISPVPGPPPLCRLLAPPHQPMTSAFLPPQGTLLQRGLSYFYDLSTKVASFSPQQAICQAVCITHRTLHRVLRGFRPDTNHDLV</sequence>
<evidence type="ECO:0000313" key="2">
    <source>
        <dbReference type="EMBL" id="KAF6474954.1"/>
    </source>
</evidence>
<evidence type="ECO:0000313" key="3">
    <source>
        <dbReference type="Proteomes" id="UP000593571"/>
    </source>
</evidence>
<proteinExistence type="predicted"/>
<evidence type="ECO:0000256" key="1">
    <source>
        <dbReference type="SAM" id="MobiDB-lite"/>
    </source>
</evidence>
<protein>
    <submittedName>
        <fullName evidence="2">Uncharacterized protein</fullName>
    </submittedName>
</protein>
<gene>
    <name evidence="2" type="ORF">HJG63_011063</name>
</gene>
<reference evidence="2 3" key="1">
    <citation type="journal article" date="2020" name="Nature">
        <title>Six reference-quality genomes reveal evolution of bat adaptations.</title>
        <authorList>
            <person name="Jebb D."/>
            <person name="Huang Z."/>
            <person name="Pippel M."/>
            <person name="Hughes G.M."/>
            <person name="Lavrichenko K."/>
            <person name="Devanna P."/>
            <person name="Winkler S."/>
            <person name="Jermiin L.S."/>
            <person name="Skirmuntt E.C."/>
            <person name="Katzourakis A."/>
            <person name="Burkitt-Gray L."/>
            <person name="Ray D.A."/>
            <person name="Sullivan K.A.M."/>
            <person name="Roscito J.G."/>
            <person name="Kirilenko B.M."/>
            <person name="Davalos L.M."/>
            <person name="Corthals A.P."/>
            <person name="Power M.L."/>
            <person name="Jones G."/>
            <person name="Ransome R.D."/>
            <person name="Dechmann D.K.N."/>
            <person name="Locatelli A.G."/>
            <person name="Puechmaille S.J."/>
            <person name="Fedrigo O."/>
            <person name="Jarvis E.D."/>
            <person name="Hiller M."/>
            <person name="Vernes S.C."/>
            <person name="Myers E.W."/>
            <person name="Teeling E.C."/>
        </authorList>
    </citation>
    <scope>NUCLEOTIDE SEQUENCE [LARGE SCALE GENOMIC DNA]</scope>
    <source>
        <strain evidence="2">MRouAeg1</strain>
        <tissue evidence="2">Muscle</tissue>
    </source>
</reference>
<feature type="compositionally biased region" description="Low complexity" evidence="1">
    <location>
        <begin position="71"/>
        <end position="84"/>
    </location>
</feature>
<dbReference type="Proteomes" id="UP000593571">
    <property type="component" value="Unassembled WGS sequence"/>
</dbReference>